<sequence>MDTRQMRYFIALAETLHFGHAAARMNMTQPPFSRQIANLERDLGVRLVERTSRQVTLTPAGERFLADARAVLARFDDACRDARLVAEGRAGALSLGFMMHAAQTVVPEIVRRYTALQPGVRLSLCETTPMEIEQGLINGTLDAGITFSGRAMPQIEVWPLFTDHLCLVTAPGHPLTELDVISPQDLAGLPVIAVSPQAAPTLRNAIEDFCTPAGVEPQYRFEPLLQHTILRLVAADLGIALVPESICRGVPDIDARPLVSAPELPVVLKTRRSRTNPAVQPLLDLLGSITFF</sequence>
<dbReference type="InterPro" id="IPR036388">
    <property type="entry name" value="WH-like_DNA-bd_sf"/>
</dbReference>
<dbReference type="Proteomes" id="UP000544872">
    <property type="component" value="Unassembled WGS sequence"/>
</dbReference>
<evidence type="ECO:0000256" key="1">
    <source>
        <dbReference type="ARBA" id="ARBA00009437"/>
    </source>
</evidence>
<dbReference type="GO" id="GO:0032993">
    <property type="term" value="C:protein-DNA complex"/>
    <property type="evidence" value="ECO:0007669"/>
    <property type="project" value="TreeGrafter"/>
</dbReference>
<name>A0A7W9ZIP3_NOVIT</name>
<dbReference type="PANTHER" id="PTHR30346">
    <property type="entry name" value="TRANSCRIPTIONAL DUAL REGULATOR HCAR-RELATED"/>
    <property type="match status" value="1"/>
</dbReference>
<accession>A0A7W9ZIP3</accession>
<dbReference type="Pfam" id="PF03466">
    <property type="entry name" value="LysR_substrate"/>
    <property type="match status" value="1"/>
</dbReference>
<feature type="domain" description="HTH lysR-type" evidence="5">
    <location>
        <begin position="1"/>
        <end position="58"/>
    </location>
</feature>
<dbReference type="SUPFAM" id="SSF53850">
    <property type="entry name" value="Periplasmic binding protein-like II"/>
    <property type="match status" value="1"/>
</dbReference>
<evidence type="ECO:0000313" key="7">
    <source>
        <dbReference type="Proteomes" id="UP000544872"/>
    </source>
</evidence>
<keyword evidence="3 6" id="KW-0238">DNA-binding</keyword>
<dbReference type="PANTHER" id="PTHR30346:SF0">
    <property type="entry name" value="HCA OPERON TRANSCRIPTIONAL ACTIVATOR HCAR"/>
    <property type="match status" value="1"/>
</dbReference>
<protein>
    <submittedName>
        <fullName evidence="6">DNA-binding transcriptional LysR family regulator</fullName>
    </submittedName>
</protein>
<evidence type="ECO:0000256" key="2">
    <source>
        <dbReference type="ARBA" id="ARBA00023015"/>
    </source>
</evidence>
<dbReference type="InterPro" id="IPR000847">
    <property type="entry name" value="LysR_HTH_N"/>
</dbReference>
<dbReference type="EMBL" id="JACIIX010000018">
    <property type="protein sequence ID" value="MBB6212170.1"/>
    <property type="molecule type" value="Genomic_DNA"/>
</dbReference>
<organism evidence="6 7">
    <name type="scientific">Novispirillum itersonii</name>
    <name type="common">Aquaspirillum itersonii</name>
    <dbReference type="NCBI Taxonomy" id="189"/>
    <lineage>
        <taxon>Bacteria</taxon>
        <taxon>Pseudomonadati</taxon>
        <taxon>Pseudomonadota</taxon>
        <taxon>Alphaproteobacteria</taxon>
        <taxon>Rhodospirillales</taxon>
        <taxon>Novispirillaceae</taxon>
        <taxon>Novispirillum</taxon>
    </lineage>
</organism>
<reference evidence="6 7" key="1">
    <citation type="submission" date="2020-08" db="EMBL/GenBank/DDBJ databases">
        <title>Genomic Encyclopedia of Type Strains, Phase IV (KMG-IV): sequencing the most valuable type-strain genomes for metagenomic binning, comparative biology and taxonomic classification.</title>
        <authorList>
            <person name="Goeker M."/>
        </authorList>
    </citation>
    <scope>NUCLEOTIDE SEQUENCE [LARGE SCALE GENOMIC DNA]</scope>
    <source>
        <strain evidence="6 7">DSM 11590</strain>
    </source>
</reference>
<keyword evidence="2" id="KW-0805">Transcription regulation</keyword>
<dbReference type="SUPFAM" id="SSF46785">
    <property type="entry name" value="Winged helix' DNA-binding domain"/>
    <property type="match status" value="1"/>
</dbReference>
<dbReference type="Gene3D" id="3.40.190.290">
    <property type="match status" value="1"/>
</dbReference>
<keyword evidence="7" id="KW-1185">Reference proteome</keyword>
<dbReference type="RefSeq" id="WP_184265651.1">
    <property type="nucleotide sequence ID" value="NZ_JACIIX010000018.1"/>
</dbReference>
<comment type="caution">
    <text evidence="6">The sequence shown here is derived from an EMBL/GenBank/DDBJ whole genome shotgun (WGS) entry which is preliminary data.</text>
</comment>
<dbReference type="PROSITE" id="PS50931">
    <property type="entry name" value="HTH_LYSR"/>
    <property type="match status" value="1"/>
</dbReference>
<evidence type="ECO:0000256" key="3">
    <source>
        <dbReference type="ARBA" id="ARBA00023125"/>
    </source>
</evidence>
<dbReference type="FunFam" id="1.10.10.10:FF:000001">
    <property type="entry name" value="LysR family transcriptional regulator"/>
    <property type="match status" value="1"/>
</dbReference>
<dbReference type="GO" id="GO:0003700">
    <property type="term" value="F:DNA-binding transcription factor activity"/>
    <property type="evidence" value="ECO:0007669"/>
    <property type="project" value="InterPro"/>
</dbReference>
<evidence type="ECO:0000256" key="4">
    <source>
        <dbReference type="ARBA" id="ARBA00023163"/>
    </source>
</evidence>
<comment type="similarity">
    <text evidence="1">Belongs to the LysR transcriptional regulatory family.</text>
</comment>
<dbReference type="GO" id="GO:0003677">
    <property type="term" value="F:DNA binding"/>
    <property type="evidence" value="ECO:0007669"/>
    <property type="project" value="UniProtKB-KW"/>
</dbReference>
<dbReference type="Pfam" id="PF00126">
    <property type="entry name" value="HTH_1"/>
    <property type="match status" value="1"/>
</dbReference>
<dbReference type="Gene3D" id="1.10.10.10">
    <property type="entry name" value="Winged helix-like DNA-binding domain superfamily/Winged helix DNA-binding domain"/>
    <property type="match status" value="1"/>
</dbReference>
<proteinExistence type="inferred from homology"/>
<evidence type="ECO:0000259" key="5">
    <source>
        <dbReference type="PROSITE" id="PS50931"/>
    </source>
</evidence>
<gene>
    <name evidence="6" type="ORF">FHS48_003619</name>
</gene>
<dbReference type="PRINTS" id="PR00039">
    <property type="entry name" value="HTHLYSR"/>
</dbReference>
<dbReference type="AlphaFoldDB" id="A0A7W9ZIP3"/>
<dbReference type="InterPro" id="IPR036390">
    <property type="entry name" value="WH_DNA-bd_sf"/>
</dbReference>
<keyword evidence="4" id="KW-0804">Transcription</keyword>
<dbReference type="InterPro" id="IPR005119">
    <property type="entry name" value="LysR_subst-bd"/>
</dbReference>
<evidence type="ECO:0000313" key="6">
    <source>
        <dbReference type="EMBL" id="MBB6212170.1"/>
    </source>
</evidence>
<dbReference type="CDD" id="cd08414">
    <property type="entry name" value="PBP2_LTTR_aromatics_like"/>
    <property type="match status" value="1"/>
</dbReference>